<dbReference type="Proteomes" id="UP001596220">
    <property type="component" value="Unassembled WGS sequence"/>
</dbReference>
<name>A0ABW1NYN4_9PSEU</name>
<organism evidence="1 2">
    <name type="scientific">Saccharothrix lopnurensis</name>
    <dbReference type="NCBI Taxonomy" id="1670621"/>
    <lineage>
        <taxon>Bacteria</taxon>
        <taxon>Bacillati</taxon>
        <taxon>Actinomycetota</taxon>
        <taxon>Actinomycetes</taxon>
        <taxon>Pseudonocardiales</taxon>
        <taxon>Pseudonocardiaceae</taxon>
        <taxon>Saccharothrix</taxon>
    </lineage>
</organism>
<gene>
    <name evidence="1" type="ORF">ACFP3R_00985</name>
</gene>
<evidence type="ECO:0000313" key="1">
    <source>
        <dbReference type="EMBL" id="MFC6087839.1"/>
    </source>
</evidence>
<sequence>MPIPRRIEQARDAGGAKLRQVFSTRRGGGAPGGAAFARASADEVTLTEEYRYHQEISSNDRRETGDVPPSGTIRVTVPYDGHKYFTRAAVADVSGHDPRPAAAVIGHLSFADHHKTDLSEVLDLSEGYGSMAVEVPIAEFDEAGMVTDGRTCVIEHEYRPAENAVRVLPVSVLVDLVDPDGANLHEALRTALDPGTQVEQVADELTKYVSFRSYLLLSVQVVLHLPNRRYIRGLHPKVSLVSLRWPTITSLSEVTLQNGRGDQLTLKYNPSSRSLEWSNVPMALVDGHGVGDTAEFRSEKRYLLIRQPGELYQQDAIDGTVCVEVNGYLLSGLRARRFDALGTQAEQPKLVSRITTDLHLVLDDAFARREMLPCQHLHFDEVIPDNMRIADIRAVLETRGFQVEEWPSRQDGGGWHRRLLRASRQAGPDTMWLWLLVDGRRFETTREKQQPGGQTFTSTFESGELKVFMCGALPGTSRDLTLVMNALHLTLRERFERLKARR</sequence>
<comment type="caution">
    <text evidence="1">The sequence shown here is derived from an EMBL/GenBank/DDBJ whole genome shotgun (WGS) entry which is preliminary data.</text>
</comment>
<keyword evidence="2" id="KW-1185">Reference proteome</keyword>
<protein>
    <submittedName>
        <fullName evidence="1">Uncharacterized protein</fullName>
    </submittedName>
</protein>
<reference evidence="2" key="1">
    <citation type="journal article" date="2019" name="Int. J. Syst. Evol. Microbiol.">
        <title>The Global Catalogue of Microorganisms (GCM) 10K type strain sequencing project: providing services to taxonomists for standard genome sequencing and annotation.</title>
        <authorList>
            <consortium name="The Broad Institute Genomics Platform"/>
            <consortium name="The Broad Institute Genome Sequencing Center for Infectious Disease"/>
            <person name="Wu L."/>
            <person name="Ma J."/>
        </authorList>
    </citation>
    <scope>NUCLEOTIDE SEQUENCE [LARGE SCALE GENOMIC DNA]</scope>
    <source>
        <strain evidence="2">CGMCC 4.7246</strain>
    </source>
</reference>
<dbReference type="RefSeq" id="WP_380631797.1">
    <property type="nucleotide sequence ID" value="NZ_JBHSQO010000001.1"/>
</dbReference>
<accession>A0ABW1NYN4</accession>
<evidence type="ECO:0000313" key="2">
    <source>
        <dbReference type="Proteomes" id="UP001596220"/>
    </source>
</evidence>
<dbReference type="EMBL" id="JBHSQO010000001">
    <property type="protein sequence ID" value="MFC6087839.1"/>
    <property type="molecule type" value="Genomic_DNA"/>
</dbReference>
<proteinExistence type="predicted"/>